<evidence type="ECO:0000256" key="2">
    <source>
        <dbReference type="SAM" id="SignalP"/>
    </source>
</evidence>
<proteinExistence type="predicted"/>
<evidence type="ECO:0000313" key="3">
    <source>
        <dbReference type="EMBL" id="MEN3068114.1"/>
    </source>
</evidence>
<dbReference type="Proteomes" id="UP001410394">
    <property type="component" value="Unassembled WGS sequence"/>
</dbReference>
<evidence type="ECO:0000256" key="1">
    <source>
        <dbReference type="SAM" id="MobiDB-lite"/>
    </source>
</evidence>
<feature type="signal peptide" evidence="2">
    <location>
        <begin position="1"/>
        <end position="35"/>
    </location>
</feature>
<accession>A0ABU9YX49</accession>
<name>A0ABU9YX49_9RHOO</name>
<protein>
    <submittedName>
        <fullName evidence="3">Uncharacterized protein</fullName>
    </submittedName>
</protein>
<feature type="region of interest" description="Disordered" evidence="1">
    <location>
        <begin position="320"/>
        <end position="348"/>
    </location>
</feature>
<keyword evidence="4" id="KW-1185">Reference proteome</keyword>
<feature type="chain" id="PRO_5047221706" evidence="2">
    <location>
        <begin position="36"/>
        <end position="553"/>
    </location>
</feature>
<keyword evidence="2" id="KW-0732">Signal</keyword>
<dbReference type="EMBL" id="JBDIVE010000002">
    <property type="protein sequence ID" value="MEN3068114.1"/>
    <property type="molecule type" value="Genomic_DNA"/>
</dbReference>
<gene>
    <name evidence="3" type="ORF">ABDB84_06455</name>
</gene>
<evidence type="ECO:0000313" key="4">
    <source>
        <dbReference type="Proteomes" id="UP001410394"/>
    </source>
</evidence>
<reference evidence="3 4" key="1">
    <citation type="journal article" date="2018" name="Int. J. Syst. Evol. Microbiol.">
        <title>Uliginosibacterium sediminicola sp. nov., isolated from freshwater sediment.</title>
        <authorList>
            <person name="Hwang W.M."/>
            <person name="Kim S.M."/>
            <person name="Kang K."/>
            <person name="Ahn T.Y."/>
        </authorList>
    </citation>
    <scope>NUCLEOTIDE SEQUENCE [LARGE SCALE GENOMIC DNA]</scope>
    <source>
        <strain evidence="3 4">M1-21</strain>
    </source>
</reference>
<sequence>MHLMRTSPATHAVRAPALRAWLAAACVLVSAQASAQSPASLAAAHSSLRSHATQNYLLQLERAHLVSYAVMQAAAPYCSTSRGYSLGIPPISTKDLPADLRAGMQALDSEANDDPQFMFIAEKSAIAASEIKRGDRLVSLLDSGTRKALPRNWMRHQVTRPSNTLWQLDIERTGQRLNLSLQPLLVCKRQLELIRSEQLLASVDSRTIKLSTGLLRFARSDDALALILSNELAHNLLVPPGAQGVKHSDSKARAADALAAKITTLAGYDATEQERVWLNLASISPHPAPNTLMARRPLSAKRLLWLQDQTREMLNAIQQGRRPAAALPTSSDSDKAAQKDNTGEDPRLNKVEDVPFVESDGRSGYQRFLDSPLRPRAFAIGPKGGWSVKFGPNAAADALDLCSLLGKTPCYLYALDDRVVWNLHTSNIGPAPSPKELPQQSTSLRPPPASGYADILNTQAVPLPMHSMSAYTAFLEKPSPRSFIITQEGRGRYWLGANALDNALSYCERMGSKSCWLYAVDNNVVWSNDIDKRISRRSQLPKAAEESQFFDSK</sequence>
<organism evidence="3 4">
    <name type="scientific">Uliginosibacterium sediminicola</name>
    <dbReference type="NCBI Taxonomy" id="2024550"/>
    <lineage>
        <taxon>Bacteria</taxon>
        <taxon>Pseudomonadati</taxon>
        <taxon>Pseudomonadota</taxon>
        <taxon>Betaproteobacteria</taxon>
        <taxon>Rhodocyclales</taxon>
        <taxon>Zoogloeaceae</taxon>
        <taxon>Uliginosibacterium</taxon>
    </lineage>
</organism>
<feature type="compositionally biased region" description="Basic and acidic residues" evidence="1">
    <location>
        <begin position="332"/>
        <end position="348"/>
    </location>
</feature>
<comment type="caution">
    <text evidence="3">The sequence shown here is derived from an EMBL/GenBank/DDBJ whole genome shotgun (WGS) entry which is preliminary data.</text>
</comment>
<dbReference type="RefSeq" id="WP_345918877.1">
    <property type="nucleotide sequence ID" value="NZ_JBDIVE010000002.1"/>
</dbReference>